<name>A0A3S5C898_9PLAT</name>
<protein>
    <recommendedName>
        <fullName evidence="3">ANK_REP_REGION domain-containing protein</fullName>
    </recommendedName>
</protein>
<sequence length="253" mass="28130">MPLDEVLVTCYYTYLASGADLGLCDFRGRHALHLAATCGQVSTLARVFDGIQLKLQLQLQQQHRYHQRMPRLPNESASPAFFPQSSACLVIDTPTSNITSLVGTAATISTSVSTMATFNGLLRSDFSPFTPVITTSKRDFPINHPTSSDVFSSNHQRHPGFPMSISHEEQLDCLHPLDARGFGPLHFASYAGHTACAEYLLSQPSYQFSRVSWIFFIFVCPIRHCMLGCPLDDIFYLCKICPNKSLSHLLKVI</sequence>
<dbReference type="Gene3D" id="1.25.40.20">
    <property type="entry name" value="Ankyrin repeat-containing domain"/>
    <property type="match status" value="1"/>
</dbReference>
<comment type="caution">
    <text evidence="1">The sequence shown here is derived from an EMBL/GenBank/DDBJ whole genome shotgun (WGS) entry which is preliminary data.</text>
</comment>
<dbReference type="Proteomes" id="UP000784294">
    <property type="component" value="Unassembled WGS sequence"/>
</dbReference>
<organism evidence="1 2">
    <name type="scientific">Protopolystoma xenopodis</name>
    <dbReference type="NCBI Taxonomy" id="117903"/>
    <lineage>
        <taxon>Eukaryota</taxon>
        <taxon>Metazoa</taxon>
        <taxon>Spiralia</taxon>
        <taxon>Lophotrochozoa</taxon>
        <taxon>Platyhelminthes</taxon>
        <taxon>Monogenea</taxon>
        <taxon>Polyopisthocotylea</taxon>
        <taxon>Polystomatidea</taxon>
        <taxon>Polystomatidae</taxon>
        <taxon>Protopolystoma</taxon>
    </lineage>
</organism>
<dbReference type="Pfam" id="PF00023">
    <property type="entry name" value="Ank"/>
    <property type="match status" value="1"/>
</dbReference>
<accession>A0A3S5C898</accession>
<evidence type="ECO:0000313" key="2">
    <source>
        <dbReference type="Proteomes" id="UP000784294"/>
    </source>
</evidence>
<dbReference type="InterPro" id="IPR002110">
    <property type="entry name" value="Ankyrin_rpt"/>
</dbReference>
<proteinExistence type="predicted"/>
<reference evidence="1" key="1">
    <citation type="submission" date="2018-11" db="EMBL/GenBank/DDBJ databases">
        <authorList>
            <consortium name="Pathogen Informatics"/>
        </authorList>
    </citation>
    <scope>NUCLEOTIDE SEQUENCE</scope>
</reference>
<dbReference type="SUPFAM" id="SSF48403">
    <property type="entry name" value="Ankyrin repeat"/>
    <property type="match status" value="1"/>
</dbReference>
<keyword evidence="2" id="KW-1185">Reference proteome</keyword>
<evidence type="ECO:0000313" key="1">
    <source>
        <dbReference type="EMBL" id="VEL41835.1"/>
    </source>
</evidence>
<dbReference type="InterPro" id="IPR036770">
    <property type="entry name" value="Ankyrin_rpt-contain_sf"/>
</dbReference>
<dbReference type="AlphaFoldDB" id="A0A3S5C898"/>
<gene>
    <name evidence="1" type="ORF">PXEA_LOCUS35275</name>
</gene>
<evidence type="ECO:0008006" key="3">
    <source>
        <dbReference type="Google" id="ProtNLM"/>
    </source>
</evidence>
<dbReference type="EMBL" id="CAAALY010271251">
    <property type="protein sequence ID" value="VEL41835.1"/>
    <property type="molecule type" value="Genomic_DNA"/>
</dbReference>